<dbReference type="Gene3D" id="3.40.50.1240">
    <property type="entry name" value="Phosphoglycerate mutase-like"/>
    <property type="match status" value="1"/>
</dbReference>
<dbReference type="GO" id="GO:0016791">
    <property type="term" value="F:phosphatase activity"/>
    <property type="evidence" value="ECO:0007669"/>
    <property type="project" value="TreeGrafter"/>
</dbReference>
<dbReference type="PANTHER" id="PTHR48100">
    <property type="entry name" value="BROAD-SPECIFICITY PHOSPHATASE YOR283W-RELATED"/>
    <property type="match status" value="1"/>
</dbReference>
<accession>A0AA38CPY9</accession>
<reference evidence="2" key="1">
    <citation type="journal article" date="2014" name="Int. J. Syst. Evol. Microbiol.">
        <title>Complete genome sequence of Corynebacterium casei LMG S-19264T (=DSM 44701T), isolated from a smear-ripened cheese.</title>
        <authorList>
            <consortium name="US DOE Joint Genome Institute (JGI-PGF)"/>
            <person name="Walter F."/>
            <person name="Albersmeier A."/>
            <person name="Kalinowski J."/>
            <person name="Ruckert C."/>
        </authorList>
    </citation>
    <scope>NUCLEOTIDE SEQUENCE</scope>
    <source>
        <strain evidence="2">NBRC 112290</strain>
    </source>
</reference>
<comment type="caution">
    <text evidence="2">The sequence shown here is derived from an EMBL/GenBank/DDBJ whole genome shotgun (WGS) entry which is preliminary data.</text>
</comment>
<feature type="binding site" evidence="1">
    <location>
        <position position="58"/>
    </location>
    <ligand>
        <name>substrate</name>
    </ligand>
</feature>
<dbReference type="SUPFAM" id="SSF53254">
    <property type="entry name" value="Phosphoglycerate mutase-like"/>
    <property type="match status" value="1"/>
</dbReference>
<reference evidence="2" key="2">
    <citation type="submission" date="2023-02" db="EMBL/GenBank/DDBJ databases">
        <authorList>
            <person name="Sun Q."/>
            <person name="Mori K."/>
        </authorList>
    </citation>
    <scope>NUCLEOTIDE SEQUENCE</scope>
    <source>
        <strain evidence="2">NBRC 112290</strain>
    </source>
</reference>
<gene>
    <name evidence="2" type="ORF">GCM10025875_20550</name>
</gene>
<dbReference type="InterPro" id="IPR029033">
    <property type="entry name" value="His_PPase_superfam"/>
</dbReference>
<protein>
    <submittedName>
        <fullName evidence="2">Phosphoglycerate mutase</fullName>
    </submittedName>
</protein>
<dbReference type="PANTHER" id="PTHR48100:SF62">
    <property type="entry name" value="GLUCOSYL-3-PHOSPHOGLYCERATE PHOSPHATASE"/>
    <property type="match status" value="1"/>
</dbReference>
<evidence type="ECO:0000313" key="3">
    <source>
        <dbReference type="Proteomes" id="UP001157161"/>
    </source>
</evidence>
<evidence type="ECO:0000256" key="1">
    <source>
        <dbReference type="PIRSR" id="PIRSR613078-2"/>
    </source>
</evidence>
<dbReference type="InterPro" id="IPR050275">
    <property type="entry name" value="PGM_Phosphatase"/>
</dbReference>
<evidence type="ECO:0000313" key="2">
    <source>
        <dbReference type="EMBL" id="GMA32063.1"/>
    </source>
</evidence>
<dbReference type="CDD" id="cd07067">
    <property type="entry name" value="HP_PGM_like"/>
    <property type="match status" value="1"/>
</dbReference>
<sequence>MTTLLLVRHAATPWTQERRLQGRTDVDLSDAGREQAAALRPIVDRWAPASVLSSPLARTLSTAALLSDVSPEIDERWMESGLGAWEGRLTSELGPDYLAWRAGRLLPPGGEDAATVTRRVRAAVADAACKPGPVLVVTHGGTIRAVLARYLGLAADRVEPVAAPSLTAIDVATTGARLRTFNARA</sequence>
<dbReference type="PIRSF" id="PIRSF000709">
    <property type="entry name" value="6PFK_2-Ptase"/>
    <property type="match status" value="1"/>
</dbReference>
<proteinExistence type="predicted"/>
<dbReference type="Pfam" id="PF00300">
    <property type="entry name" value="His_Phos_1"/>
    <property type="match status" value="1"/>
</dbReference>
<dbReference type="InterPro" id="IPR013078">
    <property type="entry name" value="His_Pase_superF_clade-1"/>
</dbReference>
<dbReference type="SMART" id="SM00855">
    <property type="entry name" value="PGAM"/>
    <property type="match status" value="1"/>
</dbReference>
<dbReference type="EMBL" id="BSUM01000001">
    <property type="protein sequence ID" value="GMA32063.1"/>
    <property type="molecule type" value="Genomic_DNA"/>
</dbReference>
<dbReference type="GO" id="GO:0005737">
    <property type="term" value="C:cytoplasm"/>
    <property type="evidence" value="ECO:0007669"/>
    <property type="project" value="TreeGrafter"/>
</dbReference>
<keyword evidence="3" id="KW-1185">Reference proteome</keyword>
<organism evidence="2 3">
    <name type="scientific">Litorihabitans aurantiacus</name>
    <dbReference type="NCBI Taxonomy" id="1930061"/>
    <lineage>
        <taxon>Bacteria</taxon>
        <taxon>Bacillati</taxon>
        <taxon>Actinomycetota</taxon>
        <taxon>Actinomycetes</taxon>
        <taxon>Micrococcales</taxon>
        <taxon>Beutenbergiaceae</taxon>
        <taxon>Litorihabitans</taxon>
    </lineage>
</organism>
<name>A0AA38CPY9_9MICO</name>
<dbReference type="RefSeq" id="WP_284250773.1">
    <property type="nucleotide sequence ID" value="NZ_BSUM01000001.1"/>
</dbReference>
<dbReference type="Proteomes" id="UP001157161">
    <property type="component" value="Unassembled WGS sequence"/>
</dbReference>
<dbReference type="AlphaFoldDB" id="A0AA38CPY9"/>